<evidence type="ECO:0000256" key="1">
    <source>
        <dbReference type="SAM" id="Phobius"/>
    </source>
</evidence>
<keyword evidence="1" id="KW-1133">Transmembrane helix</keyword>
<reference evidence="2 3" key="1">
    <citation type="submission" date="2019-08" db="EMBL/GenBank/DDBJ databases">
        <authorList>
            <person name="Peeters C."/>
        </authorList>
    </citation>
    <scope>NUCLEOTIDE SEQUENCE [LARGE SCALE GENOMIC DNA]</scope>
    <source>
        <strain evidence="2 3">LMG 31011</strain>
    </source>
</reference>
<proteinExistence type="predicted"/>
<feature type="transmembrane region" description="Helical" evidence="1">
    <location>
        <begin position="6"/>
        <end position="25"/>
    </location>
</feature>
<sequence length="90" mass="9245">MELLQNLVTGAFICLWLFGLCHVLIGGGLTRIGKVTLLSVSTAIAVGGRMAAISLFSGDTSSGLWGAGILIAGVALIFLAPQSLTARSER</sequence>
<accession>A0A5E4Z905</accession>
<dbReference type="EMBL" id="CABPSN010000012">
    <property type="protein sequence ID" value="VVE56800.1"/>
    <property type="molecule type" value="Genomic_DNA"/>
</dbReference>
<keyword evidence="3" id="KW-1185">Reference proteome</keyword>
<dbReference type="Proteomes" id="UP000366819">
    <property type="component" value="Unassembled WGS sequence"/>
</dbReference>
<protein>
    <submittedName>
        <fullName evidence="2">Uncharacterized protein</fullName>
    </submittedName>
</protein>
<dbReference type="AlphaFoldDB" id="A0A5E4Z905"/>
<feature type="transmembrane region" description="Helical" evidence="1">
    <location>
        <begin position="62"/>
        <end position="80"/>
    </location>
</feature>
<gene>
    <name evidence="2" type="ORF">PAQ31011_05144</name>
</gene>
<keyword evidence="1" id="KW-0812">Transmembrane</keyword>
<organism evidence="2 3">
    <name type="scientific">Pandoraea aquatica</name>
    <dbReference type="NCBI Taxonomy" id="2508290"/>
    <lineage>
        <taxon>Bacteria</taxon>
        <taxon>Pseudomonadati</taxon>
        <taxon>Pseudomonadota</taxon>
        <taxon>Betaproteobacteria</taxon>
        <taxon>Burkholderiales</taxon>
        <taxon>Burkholderiaceae</taxon>
        <taxon>Pandoraea</taxon>
    </lineage>
</organism>
<dbReference type="RefSeq" id="WP_150578408.1">
    <property type="nucleotide sequence ID" value="NZ_CABPSN010000012.1"/>
</dbReference>
<evidence type="ECO:0000313" key="3">
    <source>
        <dbReference type="Proteomes" id="UP000366819"/>
    </source>
</evidence>
<name>A0A5E4Z905_9BURK</name>
<evidence type="ECO:0000313" key="2">
    <source>
        <dbReference type="EMBL" id="VVE56800.1"/>
    </source>
</evidence>
<keyword evidence="1" id="KW-0472">Membrane</keyword>